<sequence>MAVKKPATVSNSSNVNSVVFPTRQKGGSPDDSKGGPSGPQHPNMDHRRPFYIIAHMVNSLEEVDEYLTKGANAIESNIEFDSNGTVLGTFHGAPCDCFRTCMKREKIDDFLEFIRDVTSFRKLTEAFPVTFLFALLVS</sequence>
<evidence type="ECO:0000256" key="5">
    <source>
        <dbReference type="ARBA" id="ARBA00023239"/>
    </source>
</evidence>
<dbReference type="GO" id="GO:0008081">
    <property type="term" value="F:phosphoric diester hydrolase activity"/>
    <property type="evidence" value="ECO:0007669"/>
    <property type="project" value="InterPro"/>
</dbReference>
<proteinExistence type="predicted"/>
<dbReference type="Proteomes" id="UP000821853">
    <property type="component" value="Chromosome 2"/>
</dbReference>
<organism evidence="7 8">
    <name type="scientific">Haemaphysalis longicornis</name>
    <name type="common">Bush tick</name>
    <dbReference type="NCBI Taxonomy" id="44386"/>
    <lineage>
        <taxon>Eukaryota</taxon>
        <taxon>Metazoa</taxon>
        <taxon>Ecdysozoa</taxon>
        <taxon>Arthropoda</taxon>
        <taxon>Chelicerata</taxon>
        <taxon>Arachnida</taxon>
        <taxon>Acari</taxon>
        <taxon>Parasitiformes</taxon>
        <taxon>Ixodida</taxon>
        <taxon>Ixodoidea</taxon>
        <taxon>Ixodidae</taxon>
        <taxon>Haemaphysalinae</taxon>
        <taxon>Haemaphysalis</taxon>
    </lineage>
</organism>
<dbReference type="Gene3D" id="3.20.20.190">
    <property type="entry name" value="Phosphatidylinositol (PI) phosphodiesterase"/>
    <property type="match status" value="1"/>
</dbReference>
<evidence type="ECO:0000313" key="7">
    <source>
        <dbReference type="EMBL" id="KAH9367424.1"/>
    </source>
</evidence>
<evidence type="ECO:0000256" key="3">
    <source>
        <dbReference type="ARBA" id="ARBA00022842"/>
    </source>
</evidence>
<evidence type="ECO:0000256" key="1">
    <source>
        <dbReference type="ARBA" id="ARBA00000110"/>
    </source>
</evidence>
<dbReference type="InterPro" id="IPR017946">
    <property type="entry name" value="PLC-like_Pdiesterase_TIM-brl"/>
</dbReference>
<comment type="caution">
    <text evidence="7">The sequence shown here is derived from an EMBL/GenBank/DDBJ whole genome shotgun (WGS) entry which is preliminary data.</text>
</comment>
<comment type="catalytic activity">
    <reaction evidence="1">
        <text>an N-(acyl)-sphingosylphosphoethanolamine = an N-(acyl)-sphingosyl-1,3-cyclic phosphate + ethanolamine</text>
        <dbReference type="Rhea" id="RHEA:60648"/>
        <dbReference type="ChEBI" id="CHEBI:57603"/>
        <dbReference type="ChEBI" id="CHEBI:143891"/>
        <dbReference type="ChEBI" id="CHEBI:143892"/>
    </reaction>
</comment>
<keyword evidence="8" id="KW-1185">Reference proteome</keyword>
<name>A0A9J6FYD9_HAELO</name>
<evidence type="ECO:0000256" key="2">
    <source>
        <dbReference type="ARBA" id="ARBA00022723"/>
    </source>
</evidence>
<feature type="compositionally biased region" description="Low complexity" evidence="6">
    <location>
        <begin position="9"/>
        <end position="27"/>
    </location>
</feature>
<protein>
    <submittedName>
        <fullName evidence="7">Uncharacterized protein</fullName>
    </submittedName>
</protein>
<keyword evidence="4" id="KW-1015">Disulfide bond</keyword>
<dbReference type="EMBL" id="JABSTR010000004">
    <property type="protein sequence ID" value="KAH9367424.1"/>
    <property type="molecule type" value="Genomic_DNA"/>
</dbReference>
<dbReference type="VEuPathDB" id="VectorBase:HLOH_041352"/>
<dbReference type="AlphaFoldDB" id="A0A9J6FYD9"/>
<evidence type="ECO:0000256" key="4">
    <source>
        <dbReference type="ARBA" id="ARBA00023157"/>
    </source>
</evidence>
<feature type="region of interest" description="Disordered" evidence="6">
    <location>
        <begin position="1"/>
        <end position="46"/>
    </location>
</feature>
<dbReference type="OrthoDB" id="1058301at2759"/>
<keyword evidence="2" id="KW-0479">Metal-binding</keyword>
<evidence type="ECO:0000313" key="8">
    <source>
        <dbReference type="Proteomes" id="UP000821853"/>
    </source>
</evidence>
<accession>A0A9J6FYD9</accession>
<evidence type="ECO:0000256" key="6">
    <source>
        <dbReference type="SAM" id="MobiDB-lite"/>
    </source>
</evidence>
<dbReference type="GO" id="GO:0046872">
    <property type="term" value="F:metal ion binding"/>
    <property type="evidence" value="ECO:0007669"/>
    <property type="project" value="UniProtKB-KW"/>
</dbReference>
<keyword evidence="5" id="KW-0456">Lyase</keyword>
<gene>
    <name evidence="7" type="ORF">HPB48_021482</name>
</gene>
<keyword evidence="3" id="KW-0460">Magnesium</keyword>
<reference evidence="7 8" key="1">
    <citation type="journal article" date="2020" name="Cell">
        <title>Large-Scale Comparative Analyses of Tick Genomes Elucidate Their Genetic Diversity and Vector Capacities.</title>
        <authorList>
            <consortium name="Tick Genome and Microbiome Consortium (TIGMIC)"/>
            <person name="Jia N."/>
            <person name="Wang J."/>
            <person name="Shi W."/>
            <person name="Du L."/>
            <person name="Sun Y."/>
            <person name="Zhan W."/>
            <person name="Jiang J.F."/>
            <person name="Wang Q."/>
            <person name="Zhang B."/>
            <person name="Ji P."/>
            <person name="Bell-Sakyi L."/>
            <person name="Cui X.M."/>
            <person name="Yuan T.T."/>
            <person name="Jiang B.G."/>
            <person name="Yang W.F."/>
            <person name="Lam T.T."/>
            <person name="Chang Q.C."/>
            <person name="Ding S.J."/>
            <person name="Wang X.J."/>
            <person name="Zhu J.G."/>
            <person name="Ruan X.D."/>
            <person name="Zhao L."/>
            <person name="Wei J.T."/>
            <person name="Ye R.Z."/>
            <person name="Que T.C."/>
            <person name="Du C.H."/>
            <person name="Zhou Y.H."/>
            <person name="Cheng J.X."/>
            <person name="Dai P.F."/>
            <person name="Guo W.B."/>
            <person name="Han X.H."/>
            <person name="Huang E.J."/>
            <person name="Li L.F."/>
            <person name="Wei W."/>
            <person name="Gao Y.C."/>
            <person name="Liu J.Z."/>
            <person name="Shao H.Z."/>
            <person name="Wang X."/>
            <person name="Wang C.C."/>
            <person name="Yang T.C."/>
            <person name="Huo Q.B."/>
            <person name="Li W."/>
            <person name="Chen H.Y."/>
            <person name="Chen S.E."/>
            <person name="Zhou L.G."/>
            <person name="Ni X.B."/>
            <person name="Tian J.H."/>
            <person name="Sheng Y."/>
            <person name="Liu T."/>
            <person name="Pan Y.S."/>
            <person name="Xia L.Y."/>
            <person name="Li J."/>
            <person name="Zhao F."/>
            <person name="Cao W.C."/>
        </authorList>
    </citation>
    <scope>NUCLEOTIDE SEQUENCE [LARGE SCALE GENOMIC DNA]</scope>
    <source>
        <strain evidence="7">HaeL-2018</strain>
    </source>
</reference>
<dbReference type="GO" id="GO:0016829">
    <property type="term" value="F:lyase activity"/>
    <property type="evidence" value="ECO:0007669"/>
    <property type="project" value="UniProtKB-KW"/>
</dbReference>
<dbReference type="GO" id="GO:0006629">
    <property type="term" value="P:lipid metabolic process"/>
    <property type="evidence" value="ECO:0007669"/>
    <property type="project" value="InterPro"/>
</dbReference>